<proteinExistence type="predicted"/>
<feature type="signal peptide" evidence="1">
    <location>
        <begin position="1"/>
        <end position="17"/>
    </location>
</feature>
<name>A0A1X3RYV8_9GAMM</name>
<dbReference type="AlphaFoldDB" id="A0A1X3RYV8"/>
<comment type="caution">
    <text evidence="2">The sequence shown here is derived from an EMBL/GenBank/DDBJ whole genome shotgun (WGS) entry which is preliminary data.</text>
</comment>
<evidence type="ECO:0008006" key="4">
    <source>
        <dbReference type="Google" id="ProtNLM"/>
    </source>
</evidence>
<dbReference type="InterPro" id="IPR021675">
    <property type="entry name" value="DUF3261"/>
</dbReference>
<organism evidence="2 3">
    <name type="scientific">Lonsdalea iberica</name>
    <dbReference type="NCBI Taxonomy" id="1082703"/>
    <lineage>
        <taxon>Bacteria</taxon>
        <taxon>Pseudomonadati</taxon>
        <taxon>Pseudomonadota</taxon>
        <taxon>Gammaproteobacteria</taxon>
        <taxon>Enterobacterales</taxon>
        <taxon>Pectobacteriaceae</taxon>
        <taxon>Lonsdalea</taxon>
    </lineage>
</organism>
<sequence length="192" mass="21396">MMLLRNMVLVFFSLLLAACAGKSQDNRPQAWLKPGVRVTLPAPAITPAVNQQQLLTSTYKGKQQSLMVMLSADEQRLSLAGLSSLGIRLFLITYDAAGIHTEQALVLPEMPPANQVLADIMLSHWPIAAWLPQLPAGWSLQDRGDVRQLRDNRGNLMTEIRYMTRNNLREPVSVQQFVFGYKIAIQPLDGES</sequence>
<dbReference type="PROSITE" id="PS51257">
    <property type="entry name" value="PROKAR_LIPOPROTEIN"/>
    <property type="match status" value="1"/>
</dbReference>
<dbReference type="Proteomes" id="UP000194020">
    <property type="component" value="Unassembled WGS sequence"/>
</dbReference>
<keyword evidence="1" id="KW-0732">Signal</keyword>
<dbReference type="EMBL" id="LUTP01000008">
    <property type="protein sequence ID" value="OSN07337.1"/>
    <property type="molecule type" value="Genomic_DNA"/>
</dbReference>
<evidence type="ECO:0000313" key="3">
    <source>
        <dbReference type="Proteomes" id="UP000194020"/>
    </source>
</evidence>
<accession>A0A1X3RYV8</accession>
<dbReference type="Pfam" id="PF11659">
    <property type="entry name" value="DUF3261"/>
    <property type="match status" value="1"/>
</dbReference>
<feature type="chain" id="PRO_5012982027" description="DUF3261 domain-containing protein" evidence="1">
    <location>
        <begin position="18"/>
        <end position="192"/>
    </location>
</feature>
<dbReference type="OrthoDB" id="6228084at2"/>
<evidence type="ECO:0000313" key="2">
    <source>
        <dbReference type="EMBL" id="OSN07337.1"/>
    </source>
</evidence>
<gene>
    <name evidence="2" type="ORF">AU511_04660</name>
</gene>
<protein>
    <recommendedName>
        <fullName evidence="4">DUF3261 domain-containing protein</fullName>
    </recommendedName>
</protein>
<reference evidence="2 3" key="1">
    <citation type="submission" date="2016-02" db="EMBL/GenBank/DDBJ databases">
        <title>Species-wide whole genome sequencing reveals diversity, host range in Lonsdalea quercina.</title>
        <authorList>
            <person name="Li Y."/>
        </authorList>
    </citation>
    <scope>NUCLEOTIDE SEQUENCE [LARGE SCALE GENOMIC DNA]</scope>
    <source>
        <strain evidence="2 3">LMG 26264</strain>
    </source>
</reference>
<evidence type="ECO:0000256" key="1">
    <source>
        <dbReference type="SAM" id="SignalP"/>
    </source>
</evidence>